<dbReference type="PANTHER" id="PTHR13696">
    <property type="entry name" value="P-LOOP CONTAINING NUCLEOSIDE TRIPHOSPHATE HYDROLASE"/>
    <property type="match status" value="1"/>
</dbReference>
<dbReference type="EMBL" id="WCWW01000074">
    <property type="protein sequence ID" value="KAB3851941.1"/>
    <property type="molecule type" value="Genomic_DNA"/>
</dbReference>
<dbReference type="Proteomes" id="UP000441522">
    <property type="component" value="Unassembled WGS sequence"/>
</dbReference>
<accession>A0A397WEY7</accession>
<dbReference type="Pfam" id="PF01656">
    <property type="entry name" value="CbiA"/>
    <property type="match status" value="1"/>
</dbReference>
<dbReference type="AlphaFoldDB" id="A0A397WEY7"/>
<feature type="domain" description="CobQ/CobB/MinD/ParA nucleotide binding" evidence="1">
    <location>
        <begin position="8"/>
        <end position="204"/>
    </location>
</feature>
<dbReference type="PANTHER" id="PTHR13696:SF52">
    <property type="entry name" value="PARA FAMILY PROTEIN CT_582"/>
    <property type="match status" value="1"/>
</dbReference>
<dbReference type="Gene3D" id="3.40.50.300">
    <property type="entry name" value="P-loop containing nucleotide triphosphate hydrolases"/>
    <property type="match status" value="1"/>
</dbReference>
<dbReference type="InterPro" id="IPR002586">
    <property type="entry name" value="CobQ/CobB/MinD/ParA_Nub-bd_dom"/>
</dbReference>
<evidence type="ECO:0000259" key="1">
    <source>
        <dbReference type="Pfam" id="PF01656"/>
    </source>
</evidence>
<gene>
    <name evidence="2" type="ORF">GAS29_20765</name>
</gene>
<name>A0A397WEY7_PHOVU</name>
<dbReference type="SUPFAM" id="SSF52540">
    <property type="entry name" value="P-loop containing nucleoside triphosphate hydrolases"/>
    <property type="match status" value="1"/>
</dbReference>
<reference evidence="2 3" key="1">
    <citation type="journal article" date="2019" name="Nat. Med.">
        <title>A library of human gut bacterial isolates paired with longitudinal multiomics data enables mechanistic microbiome research.</title>
        <authorList>
            <person name="Poyet M."/>
            <person name="Groussin M."/>
            <person name="Gibbons S.M."/>
            <person name="Avila-Pacheco J."/>
            <person name="Jiang X."/>
            <person name="Kearney S.M."/>
            <person name="Perrotta A.R."/>
            <person name="Berdy B."/>
            <person name="Zhao S."/>
            <person name="Lieberman T.D."/>
            <person name="Swanson P.K."/>
            <person name="Smith M."/>
            <person name="Roesemann S."/>
            <person name="Alexander J.E."/>
            <person name="Rich S.A."/>
            <person name="Livny J."/>
            <person name="Vlamakis H."/>
            <person name="Clish C."/>
            <person name="Bullock K."/>
            <person name="Deik A."/>
            <person name="Scott J."/>
            <person name="Pierce K.A."/>
            <person name="Xavier R.J."/>
            <person name="Alm E.J."/>
        </authorList>
    </citation>
    <scope>NUCLEOTIDE SEQUENCE [LARGE SCALE GENOMIC DNA]</scope>
    <source>
        <strain evidence="2 3">BIOML-A5</strain>
    </source>
</reference>
<dbReference type="CDD" id="cd02042">
    <property type="entry name" value="ParAB_family"/>
    <property type="match status" value="1"/>
</dbReference>
<protein>
    <submittedName>
        <fullName evidence="2">ParA family protein</fullName>
    </submittedName>
</protein>
<proteinExistence type="predicted"/>
<sequence length="254" mass="28750">MSKEPLFVAVSNQKGGVGKSALTVVLSSYLHFEKNLNVAIIDCDSPQHSLVRMRERDKKAAANNAYYQQLLNQQWERVKKKAYPIVGATAEKAREAADELAANGDYDLIFVDLPGTVESTGVFRTIVNMDYVLTPTTPDLIIMQSTLAFSTTVLDYVRNTKDVPLKDIIFFWNRLKKRTNVEVFKSYSEVMRELHLTVLDSTLPDLCRYEKEITHCKRAFFRCTMLPPPARQLEGSGIAELAEELIVKLKLVQS</sequence>
<comment type="caution">
    <text evidence="2">The sequence shown here is derived from an EMBL/GenBank/DDBJ whole genome shotgun (WGS) entry which is preliminary data.</text>
</comment>
<evidence type="ECO:0000313" key="3">
    <source>
        <dbReference type="Proteomes" id="UP000441522"/>
    </source>
</evidence>
<evidence type="ECO:0000313" key="2">
    <source>
        <dbReference type="EMBL" id="KAB3851941.1"/>
    </source>
</evidence>
<organism evidence="2 3">
    <name type="scientific">Phocaeicola vulgatus</name>
    <name type="common">Bacteroides vulgatus</name>
    <dbReference type="NCBI Taxonomy" id="821"/>
    <lineage>
        <taxon>Bacteria</taxon>
        <taxon>Pseudomonadati</taxon>
        <taxon>Bacteroidota</taxon>
        <taxon>Bacteroidia</taxon>
        <taxon>Bacteroidales</taxon>
        <taxon>Bacteroidaceae</taxon>
        <taxon>Phocaeicola</taxon>
    </lineage>
</organism>
<dbReference type="InterPro" id="IPR027417">
    <property type="entry name" value="P-loop_NTPase"/>
</dbReference>
<dbReference type="RefSeq" id="WP_004318947.1">
    <property type="nucleotide sequence ID" value="NZ_CP096965.1"/>
</dbReference>
<dbReference type="InterPro" id="IPR050678">
    <property type="entry name" value="DNA_Partitioning_ATPase"/>
</dbReference>